<evidence type="ECO:0000313" key="3">
    <source>
        <dbReference type="Proteomes" id="UP001500653"/>
    </source>
</evidence>
<feature type="compositionally biased region" description="Basic and acidic residues" evidence="1">
    <location>
        <begin position="11"/>
        <end position="39"/>
    </location>
</feature>
<reference evidence="2 3" key="1">
    <citation type="journal article" date="2019" name="Int. J. Syst. Evol. Microbiol.">
        <title>The Global Catalogue of Microorganisms (GCM) 10K type strain sequencing project: providing services to taxonomists for standard genome sequencing and annotation.</title>
        <authorList>
            <consortium name="The Broad Institute Genomics Platform"/>
            <consortium name="The Broad Institute Genome Sequencing Center for Infectious Disease"/>
            <person name="Wu L."/>
            <person name="Ma J."/>
        </authorList>
    </citation>
    <scope>NUCLEOTIDE SEQUENCE [LARGE SCALE GENOMIC DNA]</scope>
    <source>
        <strain evidence="2 3">JCM 13023</strain>
    </source>
</reference>
<protein>
    <submittedName>
        <fullName evidence="2">Uncharacterized protein</fullName>
    </submittedName>
</protein>
<feature type="region of interest" description="Disordered" evidence="1">
    <location>
        <begin position="113"/>
        <end position="168"/>
    </location>
</feature>
<feature type="compositionally biased region" description="Pro residues" evidence="1">
    <location>
        <begin position="158"/>
        <end position="168"/>
    </location>
</feature>
<feature type="region of interest" description="Disordered" evidence="1">
    <location>
        <begin position="1"/>
        <end position="63"/>
    </location>
</feature>
<organism evidence="2 3">
    <name type="scientific">Prauserella halophila</name>
    <dbReference type="NCBI Taxonomy" id="185641"/>
    <lineage>
        <taxon>Bacteria</taxon>
        <taxon>Bacillati</taxon>
        <taxon>Actinomycetota</taxon>
        <taxon>Actinomycetes</taxon>
        <taxon>Pseudonocardiales</taxon>
        <taxon>Pseudonocardiaceae</taxon>
        <taxon>Prauserella</taxon>
    </lineage>
</organism>
<dbReference type="Proteomes" id="UP001500653">
    <property type="component" value="Unassembled WGS sequence"/>
</dbReference>
<accession>A0ABN1W2G8</accession>
<gene>
    <name evidence="2" type="ORF">GCM10009676_10290</name>
</gene>
<feature type="compositionally biased region" description="Gly residues" evidence="1">
    <location>
        <begin position="1"/>
        <end position="10"/>
    </location>
</feature>
<evidence type="ECO:0000313" key="2">
    <source>
        <dbReference type="EMBL" id="GAA1229619.1"/>
    </source>
</evidence>
<sequence>MRSGACGHGPGDARRIDTDAIADRVAEHPHIRTDPHPGDGHPLAELPPDPWQDGADVRERSARRRAAQALDDTLAVGCHHRPCQGCNRILTFLCRRDELPHVPLCPACRRSVAAEDPDTPDRQAGPADARTHPGGEMPPGADTAPPAATDHPHGQHTPTPPPVPGTEG</sequence>
<feature type="compositionally biased region" description="Low complexity" evidence="1">
    <location>
        <begin position="138"/>
        <end position="149"/>
    </location>
</feature>
<evidence type="ECO:0000256" key="1">
    <source>
        <dbReference type="SAM" id="MobiDB-lite"/>
    </source>
</evidence>
<keyword evidence="3" id="KW-1185">Reference proteome</keyword>
<proteinExistence type="predicted"/>
<dbReference type="EMBL" id="BAAALN010000003">
    <property type="protein sequence ID" value="GAA1229619.1"/>
    <property type="molecule type" value="Genomic_DNA"/>
</dbReference>
<comment type="caution">
    <text evidence="2">The sequence shown here is derived from an EMBL/GenBank/DDBJ whole genome shotgun (WGS) entry which is preliminary data.</text>
</comment>
<name>A0ABN1W2G8_9PSEU</name>